<dbReference type="OrthoDB" id="9815652at2"/>
<dbReference type="Gene3D" id="3.90.220.20">
    <property type="entry name" value="DNA methylase specificity domains"/>
    <property type="match status" value="2"/>
</dbReference>
<keyword evidence="7" id="KW-1185">Reference proteome</keyword>
<dbReference type="Pfam" id="PF01420">
    <property type="entry name" value="Methylase_S"/>
    <property type="match status" value="2"/>
</dbReference>
<evidence type="ECO:0000313" key="6">
    <source>
        <dbReference type="EMBL" id="EDX73396.1"/>
    </source>
</evidence>
<dbReference type="SUPFAM" id="SSF116734">
    <property type="entry name" value="DNA methylase specificity domain"/>
    <property type="match status" value="2"/>
</dbReference>
<evidence type="ECO:0000256" key="2">
    <source>
        <dbReference type="ARBA" id="ARBA00022747"/>
    </source>
</evidence>
<dbReference type="GO" id="GO:0003677">
    <property type="term" value="F:DNA binding"/>
    <property type="evidence" value="ECO:0007669"/>
    <property type="project" value="UniProtKB-KW"/>
</dbReference>
<dbReference type="STRING" id="118168.MC7420_1192"/>
<keyword evidence="3" id="KW-0238">DNA-binding</keyword>
<sequence>MSEHPLSWIGVTLGDLLRFNYGKSLPERARSGAGFPVYGSNGIVGYHDEPLTDGETLIIGRKGSVGEVHFSPGACFPIDTTYYVDQFHGMPTRYWFYQLKNLGLSELDKATAIPSLNRKDAYRVQIHLSPLNEQKRIADKLDALLARVDACRDRLIRVSFIIQQLRQAILTDGISGKITQYWSKNNAENLAYNHQNIVGKLSDFADVIDPNPSHRYPSYKGGTIPILATEQMSGLNDWDTSSAKLIKYDFYEARKAAHDFLNDDIIFARKGRLGLARNPPQNIRYVFSHTVFIIRVKADNILPSYLLWFLRQEFCIDWLLSEMNSNAGVPTLGKSVMERLPITIPDYAEQQEIVQCIEKLYAYADRIEARYQNALTRVEQLTPTLLSKAFRGELVPQDPDDEPVSVLLERIRAERAAQPNKPKRVVNRSKSNMTKISSQSLTKLIHQLPNNTFSFDELYSDINKKMSGDYDSIKDILFTLLDESEPSIIQIFDSETKAMRFMRRYQ</sequence>
<dbReference type="Proteomes" id="UP000003835">
    <property type="component" value="Unassembled WGS sequence"/>
</dbReference>
<evidence type="ECO:0000259" key="5">
    <source>
        <dbReference type="Pfam" id="PF01420"/>
    </source>
</evidence>
<dbReference type="PANTHER" id="PTHR43140:SF1">
    <property type="entry name" value="TYPE I RESTRICTION ENZYME ECOKI SPECIFICITY SUBUNIT"/>
    <property type="match status" value="1"/>
</dbReference>
<dbReference type="eggNOG" id="COG0732">
    <property type="taxonomic scope" value="Bacteria"/>
</dbReference>
<evidence type="ECO:0000313" key="7">
    <source>
        <dbReference type="Proteomes" id="UP000003835"/>
    </source>
</evidence>
<feature type="domain" description="Type I restriction modification DNA specificity" evidence="5">
    <location>
        <begin position="8"/>
        <end position="147"/>
    </location>
</feature>
<organism evidence="6 7">
    <name type="scientific">Coleofasciculus chthonoplastes PCC 7420</name>
    <dbReference type="NCBI Taxonomy" id="118168"/>
    <lineage>
        <taxon>Bacteria</taxon>
        <taxon>Bacillati</taxon>
        <taxon>Cyanobacteriota</taxon>
        <taxon>Cyanophyceae</taxon>
        <taxon>Coleofasciculales</taxon>
        <taxon>Coleofasciculaceae</taxon>
        <taxon>Coleofasciculus</taxon>
    </lineage>
</organism>
<dbReference type="PANTHER" id="PTHR43140">
    <property type="entry name" value="TYPE-1 RESTRICTION ENZYME ECOKI SPECIFICITY PROTEIN"/>
    <property type="match status" value="1"/>
</dbReference>
<dbReference type="EMBL" id="DS989858">
    <property type="protein sequence ID" value="EDX73396.1"/>
    <property type="molecule type" value="Genomic_DNA"/>
</dbReference>
<evidence type="ECO:0000256" key="1">
    <source>
        <dbReference type="ARBA" id="ARBA00010923"/>
    </source>
</evidence>
<dbReference type="HOGENOM" id="CLU_021095_10_2_3"/>
<protein>
    <submittedName>
        <fullName evidence="6">Type I restriction modification DNA specificity domain protein</fullName>
    </submittedName>
</protein>
<dbReference type="InterPro" id="IPR051212">
    <property type="entry name" value="Type-I_RE_S_subunit"/>
</dbReference>
<gene>
    <name evidence="6" type="ORF">MC7420_1192</name>
</gene>
<name>B4VXC6_9CYAN</name>
<dbReference type="InterPro" id="IPR044946">
    <property type="entry name" value="Restrct_endonuc_typeI_TRD_sf"/>
</dbReference>
<dbReference type="RefSeq" id="WP_006103472.1">
    <property type="nucleotide sequence ID" value="NZ_DS989858.1"/>
</dbReference>
<evidence type="ECO:0000256" key="3">
    <source>
        <dbReference type="ARBA" id="ARBA00023125"/>
    </source>
</evidence>
<keyword evidence="2" id="KW-0680">Restriction system</keyword>
<reference evidence="6 7" key="1">
    <citation type="submission" date="2008-07" db="EMBL/GenBank/DDBJ databases">
        <authorList>
            <person name="Tandeau de Marsac N."/>
            <person name="Ferriera S."/>
            <person name="Johnson J."/>
            <person name="Kravitz S."/>
            <person name="Beeson K."/>
            <person name="Sutton G."/>
            <person name="Rogers Y.-H."/>
            <person name="Friedman R."/>
            <person name="Frazier M."/>
            <person name="Venter J.C."/>
        </authorList>
    </citation>
    <scope>NUCLEOTIDE SEQUENCE [LARGE SCALE GENOMIC DNA]</scope>
    <source>
        <strain evidence="6 7">PCC 7420</strain>
    </source>
</reference>
<proteinExistence type="inferred from homology"/>
<comment type="similarity">
    <text evidence="1">Belongs to the type-I restriction system S methylase family.</text>
</comment>
<dbReference type="InterPro" id="IPR000055">
    <property type="entry name" value="Restrct_endonuc_typeI_TRD"/>
</dbReference>
<feature type="domain" description="Type I restriction modification DNA specificity" evidence="5">
    <location>
        <begin position="200"/>
        <end position="376"/>
    </location>
</feature>
<dbReference type="AlphaFoldDB" id="B4VXC6"/>
<dbReference type="CDD" id="cd17267">
    <property type="entry name" value="RMtype1_S_EcoAO83I-TRD1-CR1_like"/>
    <property type="match status" value="1"/>
</dbReference>
<accession>B4VXC6</accession>
<dbReference type="GO" id="GO:0009307">
    <property type="term" value="P:DNA restriction-modification system"/>
    <property type="evidence" value="ECO:0007669"/>
    <property type="project" value="UniProtKB-KW"/>
</dbReference>
<evidence type="ECO:0000256" key="4">
    <source>
        <dbReference type="ARBA" id="ARBA00038652"/>
    </source>
</evidence>
<dbReference type="CDD" id="cd16961">
    <property type="entry name" value="RMtype1_S_TRD-CR_like"/>
    <property type="match status" value="1"/>
</dbReference>
<comment type="subunit">
    <text evidence="4">The methyltransferase is composed of M and S polypeptides.</text>
</comment>